<dbReference type="HOGENOM" id="CLU_1795219_0_0_9"/>
<dbReference type="RefSeq" id="WP_014824713.1">
    <property type="nucleotide sequence ID" value="NC_018065.1"/>
</dbReference>
<dbReference type="PATRIC" id="fig|1002809.3.peg.3392"/>
<keyword evidence="3" id="KW-1185">Reference proteome</keyword>
<sequence length="144" mass="15182">MAKNYKKLTKAGLAAALVTSAIVPVASAATPAAAEEVSYVIIDQDGKLVKISIEDYSTLLGGGQNPTVKYITLTNEETFTIDQFSEVLGATLELGATLTYLANNSEPTAPSNVSEGSIVDGELVVEDETPEENSNETFFYNLAA</sequence>
<accession>F2F3X3</accession>
<dbReference type="EMBL" id="AP012157">
    <property type="protein sequence ID" value="BAK17771.1"/>
    <property type="molecule type" value="Genomic_DNA"/>
</dbReference>
<proteinExistence type="predicted"/>
<evidence type="ECO:0000256" key="1">
    <source>
        <dbReference type="SAM" id="SignalP"/>
    </source>
</evidence>
<dbReference type="eggNOG" id="ENOG5034AFW">
    <property type="taxonomic scope" value="Bacteria"/>
</dbReference>
<dbReference type="KEGG" id="siv:SSIL_3348"/>
<protein>
    <submittedName>
        <fullName evidence="2">ABC-type polar amino acid transport system, ATPase component</fullName>
    </submittedName>
</protein>
<reference evidence="2 3" key="2">
    <citation type="journal article" date="2012" name="J. Biosci. Bioeng.">
        <title>Complete genome sequence and characterization of the N-acylhomoserine lactone-degrading gene of the potato leaf-associated Solibacillus silvestris.</title>
        <authorList>
            <person name="Morohoshi T."/>
            <person name="Tominaga Y."/>
            <person name="Someya N."/>
            <person name="Ikeda T."/>
        </authorList>
    </citation>
    <scope>NUCLEOTIDE SEQUENCE [LARGE SCALE GENOMIC DNA]</scope>
    <source>
        <strain evidence="2 3">StLB046</strain>
    </source>
</reference>
<dbReference type="Proteomes" id="UP000006691">
    <property type="component" value="Chromosome"/>
</dbReference>
<gene>
    <name evidence="2" type="ordered locus">SSIL_3348</name>
</gene>
<feature type="chain" id="PRO_5003276947" evidence="1">
    <location>
        <begin position="29"/>
        <end position="144"/>
    </location>
</feature>
<organism evidence="2 3">
    <name type="scientific">Solibacillus silvestris (strain StLB046)</name>
    <name type="common">Bacillus silvestris</name>
    <dbReference type="NCBI Taxonomy" id="1002809"/>
    <lineage>
        <taxon>Bacteria</taxon>
        <taxon>Bacillati</taxon>
        <taxon>Bacillota</taxon>
        <taxon>Bacilli</taxon>
        <taxon>Bacillales</taxon>
        <taxon>Caryophanaceae</taxon>
        <taxon>Solibacillus</taxon>
    </lineage>
</organism>
<dbReference type="AlphaFoldDB" id="F2F3X3"/>
<reference evidence="3" key="1">
    <citation type="submission" date="2011-04" db="EMBL/GenBank/DDBJ databases">
        <title>Genome sequence of Solibacillus silvestris StLB046.</title>
        <authorList>
            <person name="Morohoshi T."/>
            <person name="Someya N."/>
            <person name="Ikeda T."/>
        </authorList>
    </citation>
    <scope>NUCLEOTIDE SEQUENCE [LARGE SCALE GENOMIC DNA]</scope>
    <source>
        <strain evidence="3">StLB046</strain>
    </source>
</reference>
<evidence type="ECO:0000313" key="2">
    <source>
        <dbReference type="EMBL" id="BAK17771.1"/>
    </source>
</evidence>
<keyword evidence="1" id="KW-0732">Signal</keyword>
<name>F2F3X3_SOLSS</name>
<feature type="signal peptide" evidence="1">
    <location>
        <begin position="1"/>
        <end position="28"/>
    </location>
</feature>
<evidence type="ECO:0000313" key="3">
    <source>
        <dbReference type="Proteomes" id="UP000006691"/>
    </source>
</evidence>